<keyword evidence="6 7" id="KW-0472">Membrane</keyword>
<dbReference type="EMBL" id="CP010951">
    <property type="protein sequence ID" value="AMO23654.1"/>
    <property type="molecule type" value="Genomic_DNA"/>
</dbReference>
<reference evidence="8 9" key="1">
    <citation type="journal article" date="2014" name="Int. J. Syst. Evol. Microbiol.">
        <title>Ramlibacter solisilvae sp. nov., isolated from forest soil, and emended description of the genus Ramlibacter.</title>
        <authorList>
            <person name="Lee H.J."/>
            <person name="Lee S.H."/>
            <person name="Lee S.S."/>
            <person name="Lee J.S."/>
            <person name="Kim Y."/>
            <person name="Kim S.C."/>
            <person name="Jeon C.O."/>
        </authorList>
    </citation>
    <scope>NUCLEOTIDE SEQUENCE [LARGE SCALE GENOMIC DNA]</scope>
    <source>
        <strain evidence="8 9">5-10</strain>
    </source>
</reference>
<keyword evidence="5 7" id="KW-1133">Transmembrane helix</keyword>
<evidence type="ECO:0000313" key="9">
    <source>
        <dbReference type="Proteomes" id="UP000070433"/>
    </source>
</evidence>
<evidence type="ECO:0000256" key="7">
    <source>
        <dbReference type="SAM" id="Phobius"/>
    </source>
</evidence>
<accession>A0A127JUT4</accession>
<dbReference type="GO" id="GO:0042970">
    <property type="term" value="F:homoserine transmembrane transporter activity"/>
    <property type="evidence" value="ECO:0007669"/>
    <property type="project" value="TreeGrafter"/>
</dbReference>
<feature type="transmembrane region" description="Helical" evidence="7">
    <location>
        <begin position="187"/>
        <end position="205"/>
    </location>
</feature>
<dbReference type="PANTHER" id="PTHR30086:SF14">
    <property type="entry name" value="HOMOSERINE_HOMOSERINE LACTONE EFFLUX PROTEIN"/>
    <property type="match status" value="1"/>
</dbReference>
<evidence type="ECO:0000256" key="1">
    <source>
        <dbReference type="ARBA" id="ARBA00004651"/>
    </source>
</evidence>
<feature type="transmembrane region" description="Helical" evidence="7">
    <location>
        <begin position="118"/>
        <end position="139"/>
    </location>
</feature>
<organism evidence="8 9">
    <name type="scientific">Ramlibacter tataouinensis</name>
    <dbReference type="NCBI Taxonomy" id="94132"/>
    <lineage>
        <taxon>Bacteria</taxon>
        <taxon>Pseudomonadati</taxon>
        <taxon>Pseudomonadota</taxon>
        <taxon>Betaproteobacteria</taxon>
        <taxon>Burkholderiales</taxon>
        <taxon>Comamonadaceae</taxon>
        <taxon>Ramlibacter</taxon>
    </lineage>
</organism>
<proteinExistence type="inferred from homology"/>
<feature type="transmembrane region" description="Helical" evidence="7">
    <location>
        <begin position="145"/>
        <end position="167"/>
    </location>
</feature>
<evidence type="ECO:0000313" key="8">
    <source>
        <dbReference type="EMBL" id="AMO23654.1"/>
    </source>
</evidence>
<dbReference type="Pfam" id="PF01810">
    <property type="entry name" value="LysE"/>
    <property type="match status" value="1"/>
</dbReference>
<dbReference type="OrthoDB" id="9804822at2"/>
<protein>
    <submittedName>
        <fullName evidence="8">Lysine transporter LysE</fullName>
    </submittedName>
</protein>
<evidence type="ECO:0000256" key="4">
    <source>
        <dbReference type="ARBA" id="ARBA00022692"/>
    </source>
</evidence>
<evidence type="ECO:0000256" key="3">
    <source>
        <dbReference type="ARBA" id="ARBA00022475"/>
    </source>
</evidence>
<dbReference type="PIRSF" id="PIRSF006324">
    <property type="entry name" value="LeuE"/>
    <property type="match status" value="1"/>
</dbReference>
<comment type="subcellular location">
    <subcellularLocation>
        <location evidence="1">Cell membrane</location>
        <topology evidence="1">Multi-pass membrane protein</topology>
    </subcellularLocation>
</comment>
<dbReference type="RefSeq" id="WP_061500383.1">
    <property type="nucleotide sequence ID" value="NZ_CP010951.1"/>
</dbReference>
<dbReference type="Proteomes" id="UP000070433">
    <property type="component" value="Chromosome"/>
</dbReference>
<comment type="similarity">
    <text evidence="2">Belongs to the Rht family.</text>
</comment>
<keyword evidence="3" id="KW-1003">Cell membrane</keyword>
<evidence type="ECO:0000256" key="6">
    <source>
        <dbReference type="ARBA" id="ARBA00023136"/>
    </source>
</evidence>
<dbReference type="InterPro" id="IPR001123">
    <property type="entry name" value="LeuE-type"/>
</dbReference>
<evidence type="ECO:0000256" key="5">
    <source>
        <dbReference type="ARBA" id="ARBA00022989"/>
    </source>
</evidence>
<feature type="transmembrane region" description="Helical" evidence="7">
    <location>
        <begin position="34"/>
        <end position="64"/>
    </location>
</feature>
<dbReference type="GO" id="GO:0005886">
    <property type="term" value="C:plasma membrane"/>
    <property type="evidence" value="ECO:0007669"/>
    <property type="project" value="UniProtKB-SubCell"/>
</dbReference>
<keyword evidence="9" id="KW-1185">Reference proteome</keyword>
<evidence type="ECO:0000256" key="2">
    <source>
        <dbReference type="ARBA" id="ARBA00007928"/>
    </source>
</evidence>
<name>A0A127JUT4_9BURK</name>
<dbReference type="AlphaFoldDB" id="A0A127JUT4"/>
<sequence length="207" mass="22121">MDPVLFFPIAVLIALTPGPNNFCALNNGIRQGVIAALVGTVGRVIAFAILLTISAIGLATTLLASESAFNVLKWVGAGYLVWLGVRCLRSKERIGFVDRQGTGTCDDRSMQKLMLQEFLLGISNPKAILLFASLFPQFINPSMPGASQFLALGATYLLAEFVSSLTYALGGRQLRRFIASRRGGARLNMVTAGVFIGAGVLLLASRR</sequence>
<keyword evidence="4 7" id="KW-0812">Transmembrane</keyword>
<dbReference type="PANTHER" id="PTHR30086">
    <property type="entry name" value="ARGININE EXPORTER PROTEIN ARGO"/>
    <property type="match status" value="1"/>
</dbReference>
<gene>
    <name evidence="8" type="ORF">UC35_13120</name>
</gene>